<keyword evidence="3" id="KW-1185">Reference proteome</keyword>
<evidence type="ECO:0000256" key="1">
    <source>
        <dbReference type="SAM" id="Phobius"/>
    </source>
</evidence>
<evidence type="ECO:0000313" key="2">
    <source>
        <dbReference type="EMBL" id="EOY13539.1"/>
    </source>
</evidence>
<dbReference type="Gramene" id="EOY13539">
    <property type="protein sequence ID" value="EOY13539"/>
    <property type="gene ID" value="TCM_032143"/>
</dbReference>
<name>A0A061FGE7_THECC</name>
<keyword evidence="2" id="KW-0808">Transferase</keyword>
<dbReference type="GO" id="GO:0032259">
    <property type="term" value="P:methylation"/>
    <property type="evidence" value="ECO:0007669"/>
    <property type="project" value="UniProtKB-KW"/>
</dbReference>
<dbReference type="PANTHER" id="PTHR33237:SF21">
    <property type="entry name" value="TRANSMEMBRANE PROTEIN"/>
    <property type="match status" value="1"/>
</dbReference>
<protein>
    <submittedName>
        <fullName evidence="2">Ribosomal RNA small subunit methyltransferase G, putative</fullName>
    </submittedName>
</protein>
<dbReference type="AlphaFoldDB" id="A0A061FGE7"/>
<reference evidence="2 3" key="1">
    <citation type="journal article" date="2013" name="Genome Biol.">
        <title>The genome sequence of the most widely cultivated cacao type and its use to identify candidate genes regulating pod color.</title>
        <authorList>
            <person name="Motamayor J.C."/>
            <person name="Mockaitis K."/>
            <person name="Schmutz J."/>
            <person name="Haiminen N."/>
            <person name="Iii D.L."/>
            <person name="Cornejo O."/>
            <person name="Findley S.D."/>
            <person name="Zheng P."/>
            <person name="Utro F."/>
            <person name="Royaert S."/>
            <person name="Saski C."/>
            <person name="Jenkins J."/>
            <person name="Podicheti R."/>
            <person name="Zhao M."/>
            <person name="Scheffler B.E."/>
            <person name="Stack J.C."/>
            <person name="Feltus F.A."/>
            <person name="Mustiga G.M."/>
            <person name="Amores F."/>
            <person name="Phillips W."/>
            <person name="Marelli J.P."/>
            <person name="May G.D."/>
            <person name="Shapiro H."/>
            <person name="Ma J."/>
            <person name="Bustamante C.D."/>
            <person name="Schnell R.J."/>
            <person name="Main D."/>
            <person name="Gilbert D."/>
            <person name="Parida L."/>
            <person name="Kuhn D.N."/>
        </authorList>
    </citation>
    <scope>NUCLEOTIDE SEQUENCE [LARGE SCALE GENOMIC DNA]</scope>
    <source>
        <strain evidence="3">cv. Matina 1-6</strain>
    </source>
</reference>
<dbReference type="GO" id="GO:0008168">
    <property type="term" value="F:methyltransferase activity"/>
    <property type="evidence" value="ECO:0007669"/>
    <property type="project" value="UniProtKB-KW"/>
</dbReference>
<organism evidence="2 3">
    <name type="scientific">Theobroma cacao</name>
    <name type="common">Cacao</name>
    <name type="synonym">Cocoa</name>
    <dbReference type="NCBI Taxonomy" id="3641"/>
    <lineage>
        <taxon>Eukaryota</taxon>
        <taxon>Viridiplantae</taxon>
        <taxon>Streptophyta</taxon>
        <taxon>Embryophyta</taxon>
        <taxon>Tracheophyta</taxon>
        <taxon>Spermatophyta</taxon>
        <taxon>Magnoliopsida</taxon>
        <taxon>eudicotyledons</taxon>
        <taxon>Gunneridae</taxon>
        <taxon>Pentapetalae</taxon>
        <taxon>rosids</taxon>
        <taxon>malvids</taxon>
        <taxon>Malvales</taxon>
        <taxon>Malvaceae</taxon>
        <taxon>Byttnerioideae</taxon>
        <taxon>Theobroma</taxon>
    </lineage>
</organism>
<gene>
    <name evidence="2" type="ORF">TCM_032143</name>
</gene>
<dbReference type="KEGG" id="tcc:18594411"/>
<keyword evidence="1" id="KW-1133">Transmembrane helix</keyword>
<dbReference type="OrthoDB" id="1874222at2759"/>
<sequence>MFHLTSSFVFFYRESMEALWDLEEKWKLTTQEAVLLLACAASAVVGLCAATVLKKKRKAQKKQMVDRDRVADGAVHAKWCEPSCNWVSAKRVFMGSAMWSGANRWGERSFGWEERPPPLLGLEGYDSCAGWRSHNSDSPVWQRPILMGEKCELPRFSGLILYDERGQLLDHSAKGSSDQEETLQEETTGRIRTTLRDLL</sequence>
<dbReference type="EMBL" id="CM001885">
    <property type="protein sequence ID" value="EOY13539.1"/>
    <property type="molecule type" value="Genomic_DNA"/>
</dbReference>
<keyword evidence="2" id="KW-0489">Methyltransferase</keyword>
<evidence type="ECO:0000313" key="3">
    <source>
        <dbReference type="Proteomes" id="UP000026915"/>
    </source>
</evidence>
<keyword evidence="1" id="KW-0812">Transmembrane</keyword>
<dbReference type="HOGENOM" id="CLU_111320_0_0_1"/>
<proteinExistence type="predicted"/>
<dbReference type="PANTHER" id="PTHR33237">
    <property type="entry name" value="F2P16.13 PROTEIN-RELATED"/>
    <property type="match status" value="1"/>
</dbReference>
<accession>A0A061FGE7</accession>
<feature type="transmembrane region" description="Helical" evidence="1">
    <location>
        <begin position="33"/>
        <end position="53"/>
    </location>
</feature>
<dbReference type="FunCoup" id="A0A061FGE7">
    <property type="interactions" value="462"/>
</dbReference>
<dbReference type="OMA" id="MEMETRP"/>
<dbReference type="InParanoid" id="A0A061FGE7"/>
<dbReference type="STRING" id="3641.A0A061FGE7"/>
<dbReference type="Gramene" id="Tc07v2_t010710.1">
    <property type="protein sequence ID" value="Tc07v2_p010710.1"/>
    <property type="gene ID" value="Tc07v2_g010710"/>
</dbReference>
<keyword evidence="1" id="KW-0472">Membrane</keyword>
<dbReference type="Proteomes" id="UP000026915">
    <property type="component" value="Chromosome 7"/>
</dbReference>
<dbReference type="eggNOG" id="ENOG502S3AQ">
    <property type="taxonomic scope" value="Eukaryota"/>
</dbReference>